<organism evidence="2 3">
    <name type="scientific">Abrus precatorius</name>
    <name type="common">Indian licorice</name>
    <name type="synonym">Glycine abrus</name>
    <dbReference type="NCBI Taxonomy" id="3816"/>
    <lineage>
        <taxon>Eukaryota</taxon>
        <taxon>Viridiplantae</taxon>
        <taxon>Streptophyta</taxon>
        <taxon>Embryophyta</taxon>
        <taxon>Tracheophyta</taxon>
        <taxon>Spermatophyta</taxon>
        <taxon>Magnoliopsida</taxon>
        <taxon>eudicotyledons</taxon>
        <taxon>Gunneridae</taxon>
        <taxon>Pentapetalae</taxon>
        <taxon>rosids</taxon>
        <taxon>fabids</taxon>
        <taxon>Fabales</taxon>
        <taxon>Fabaceae</taxon>
        <taxon>Papilionoideae</taxon>
        <taxon>50 kb inversion clade</taxon>
        <taxon>NPAAA clade</taxon>
        <taxon>indigoferoid/millettioid clade</taxon>
        <taxon>Abreae</taxon>
        <taxon>Abrus</taxon>
    </lineage>
</organism>
<feature type="compositionally biased region" description="Polar residues" evidence="1">
    <location>
        <begin position="294"/>
        <end position="307"/>
    </location>
</feature>
<keyword evidence="2" id="KW-1185">Reference proteome</keyword>
<evidence type="ECO:0000313" key="3">
    <source>
        <dbReference type="RefSeq" id="XP_027346747.1"/>
    </source>
</evidence>
<sequence>MLEKGTWSHKPQDLFSPCNSDSCKEQKRPTSDNTRMSDHCFKSSNVDSSSSELCADDTILGDKSVVEDDSVSQYPINHISQTDNELSFLDNDGWLNIGNFEDIDRMMLNCDLTFGMGSLNNEEEFCWLSSSHGTEGSDDALKSEFKFSSAEGSPSKRTSNYNIDTDENIEDLPINDKISPIDKILTSQMDADHDAVPSSLSMFHESDMKSCNTDDLMPKPKMQGKLSKPSTGKRKNGYLENGDSDHPHAHVEQNLKQSFGASSSGITSQDSIHEHRPNMDSVGHIQMHSDYSRSSNYTSLLPTLSGSRSEHDGQHPSPSFKESSYTSNMESCRGNPLEAAVLKANDEREQLYLCHDAQLLSMGFKSENMANPVPLESQGSAQKVGHQVENENEGHSEVGGVNIGFSQEIDSSNVQESSSMSSALGETSLEAMSFHQLQQVMDQLDARTKLCIRDSLYRLAKSAEQRHNDVNAIGQIGDDVGVCKAVMTQDGNRCTDFMNIETNTNPIDRSVAHLLFHRPSDPSMLPLNDPLPFKPSSMVHGSVINPPVVTEKLVCEAESSAGVDKS</sequence>
<feature type="region of interest" description="Disordered" evidence="1">
    <location>
        <begin position="294"/>
        <end position="332"/>
    </location>
</feature>
<dbReference type="InterPro" id="IPR039928">
    <property type="entry name" value="LNK"/>
</dbReference>
<dbReference type="OrthoDB" id="618331at2759"/>
<evidence type="ECO:0000256" key="1">
    <source>
        <dbReference type="SAM" id="MobiDB-lite"/>
    </source>
</evidence>
<dbReference type="GO" id="GO:0007623">
    <property type="term" value="P:circadian rhythm"/>
    <property type="evidence" value="ECO:0007669"/>
    <property type="project" value="InterPro"/>
</dbReference>
<dbReference type="KEGG" id="aprc:113858345"/>
<feature type="compositionally biased region" description="Polar residues" evidence="1">
    <location>
        <begin position="316"/>
        <end position="330"/>
    </location>
</feature>
<dbReference type="PANTHER" id="PTHR33334">
    <property type="entry name" value="PROTEIN LNK1"/>
    <property type="match status" value="1"/>
</dbReference>
<evidence type="ECO:0000313" key="4">
    <source>
        <dbReference type="RefSeq" id="XP_027346748.1"/>
    </source>
</evidence>
<dbReference type="GO" id="GO:0006355">
    <property type="term" value="P:regulation of DNA-templated transcription"/>
    <property type="evidence" value="ECO:0007669"/>
    <property type="project" value="InterPro"/>
</dbReference>
<feature type="region of interest" description="Disordered" evidence="1">
    <location>
        <begin position="1"/>
        <end position="38"/>
    </location>
</feature>
<dbReference type="RefSeq" id="XP_027346747.1">
    <property type="nucleotide sequence ID" value="XM_027490946.1"/>
</dbReference>
<accession>A0A8B8KSA2</accession>
<name>A0A8B8KSA2_ABRPR</name>
<feature type="region of interest" description="Disordered" evidence="1">
    <location>
        <begin position="206"/>
        <end position="248"/>
    </location>
</feature>
<proteinExistence type="predicted"/>
<reference evidence="3 4" key="2">
    <citation type="submission" date="2025-04" db="UniProtKB">
        <authorList>
            <consortium name="RefSeq"/>
        </authorList>
    </citation>
    <scope>IDENTIFICATION</scope>
    <source>
        <tissue evidence="3 4">Young leaves</tissue>
    </source>
</reference>
<dbReference type="RefSeq" id="XP_027346749.1">
    <property type="nucleotide sequence ID" value="XM_027490948.1"/>
</dbReference>
<dbReference type="PANTHER" id="PTHR33334:SF8">
    <property type="entry name" value="PROTEIN LNK1"/>
    <property type="match status" value="1"/>
</dbReference>
<dbReference type="AlphaFoldDB" id="A0A8B8KSA2"/>
<protein>
    <submittedName>
        <fullName evidence="3 4">Protein LNK1</fullName>
    </submittedName>
</protein>
<gene>
    <name evidence="3 4 5" type="primary">LOC113858345</name>
</gene>
<feature type="compositionally biased region" description="Basic and acidic residues" evidence="1">
    <location>
        <begin position="22"/>
        <end position="38"/>
    </location>
</feature>
<reference evidence="2" key="1">
    <citation type="journal article" date="2019" name="Toxins">
        <title>Detection of Abrin-Like and Prepropulchellin-Like Toxin Genes and Transcripts Using Whole Genome Sequencing and Full-Length Transcript Sequencing of Abrus precatorius.</title>
        <authorList>
            <person name="Hovde B.T."/>
            <person name="Daligault H.E."/>
            <person name="Hanschen E.R."/>
            <person name="Kunde Y.A."/>
            <person name="Johnson M.B."/>
            <person name="Starkenburg S.R."/>
            <person name="Johnson S.L."/>
        </authorList>
    </citation>
    <scope>NUCLEOTIDE SEQUENCE [LARGE SCALE GENOMIC DNA]</scope>
</reference>
<dbReference type="RefSeq" id="XP_027346748.1">
    <property type="nucleotide sequence ID" value="XM_027490947.1"/>
</dbReference>
<dbReference type="Proteomes" id="UP000694853">
    <property type="component" value="Unplaced"/>
</dbReference>
<dbReference type="GeneID" id="113858345"/>
<evidence type="ECO:0000313" key="5">
    <source>
        <dbReference type="RefSeq" id="XP_027346749.1"/>
    </source>
</evidence>
<evidence type="ECO:0000313" key="2">
    <source>
        <dbReference type="Proteomes" id="UP000694853"/>
    </source>
</evidence>